<name>A0A2T0TX83_9SPHI</name>
<comment type="caution">
    <text evidence="1">The sequence shown here is derived from an EMBL/GenBank/DDBJ whole genome shotgun (WGS) entry which is preliminary data.</text>
</comment>
<organism evidence="1 2">
    <name type="scientific">Arcticibacter pallidicorallinus</name>
    <dbReference type="NCBI Taxonomy" id="1259464"/>
    <lineage>
        <taxon>Bacteria</taxon>
        <taxon>Pseudomonadati</taxon>
        <taxon>Bacteroidota</taxon>
        <taxon>Sphingobacteriia</taxon>
        <taxon>Sphingobacteriales</taxon>
        <taxon>Sphingobacteriaceae</taxon>
        <taxon>Arcticibacter</taxon>
    </lineage>
</organism>
<evidence type="ECO:0000313" key="2">
    <source>
        <dbReference type="Proteomes" id="UP000238034"/>
    </source>
</evidence>
<gene>
    <name evidence="1" type="ORF">B0I27_10937</name>
</gene>
<accession>A0A2T0TX83</accession>
<evidence type="ECO:0000313" key="1">
    <source>
        <dbReference type="EMBL" id="PRY50316.1"/>
    </source>
</evidence>
<dbReference type="Proteomes" id="UP000238034">
    <property type="component" value="Unassembled WGS sequence"/>
</dbReference>
<dbReference type="AlphaFoldDB" id="A0A2T0TX83"/>
<keyword evidence="2" id="KW-1185">Reference proteome</keyword>
<dbReference type="EMBL" id="PVTH01000009">
    <property type="protein sequence ID" value="PRY50316.1"/>
    <property type="molecule type" value="Genomic_DNA"/>
</dbReference>
<reference evidence="1 2" key="1">
    <citation type="submission" date="2018-03" db="EMBL/GenBank/DDBJ databases">
        <title>Genomic Encyclopedia of Type Strains, Phase III (KMG-III): the genomes of soil and plant-associated and newly described type strains.</title>
        <authorList>
            <person name="Whitman W."/>
        </authorList>
    </citation>
    <scope>NUCLEOTIDE SEQUENCE [LARGE SCALE GENOMIC DNA]</scope>
    <source>
        <strain evidence="1 2">CGMCC 1.9313</strain>
    </source>
</reference>
<sequence>MNTYGNLKASASRSQGVHVVCEYAVSQNSKDFITIAPAILGLGASQ</sequence>
<proteinExistence type="predicted"/>
<protein>
    <submittedName>
        <fullName evidence="1">Uncharacterized protein</fullName>
    </submittedName>
</protein>